<evidence type="ECO:0000313" key="5">
    <source>
        <dbReference type="EMBL" id="VFJ59417.1"/>
    </source>
</evidence>
<dbReference type="InterPro" id="IPR005031">
    <property type="entry name" value="COQ10_START"/>
</dbReference>
<sequence>MTIIHRNALVPYSAADMYALVADVPSYPQFLPWCSMASAEPLTEDEIQASIEISHGKVRKSFATLNRMNKDQGIEMHLLDGPFSFLEGRWRFESLNGEGCKVSLDMDFEFSNLIMKMLIGAKFTEIANTLVDAFCARATKVYGSC</sequence>
<dbReference type="CDD" id="cd07813">
    <property type="entry name" value="COQ10p_like"/>
    <property type="match status" value="1"/>
</dbReference>
<protein>
    <submittedName>
        <fullName evidence="4">Ribosome association toxin PasT (RatA) of the RatAB toxin-antitoxin module</fullName>
    </submittedName>
</protein>
<dbReference type="PANTHER" id="PTHR12901">
    <property type="entry name" value="SPERM PROTEIN HOMOLOG"/>
    <property type="match status" value="1"/>
</dbReference>
<dbReference type="GO" id="GO:0048039">
    <property type="term" value="F:ubiquinone binding"/>
    <property type="evidence" value="ECO:0007669"/>
    <property type="project" value="InterPro"/>
</dbReference>
<feature type="domain" description="Coenzyme Q-binding protein COQ10 START" evidence="3">
    <location>
        <begin position="10"/>
        <end position="135"/>
    </location>
</feature>
<dbReference type="Pfam" id="PF03364">
    <property type="entry name" value="Polyketide_cyc"/>
    <property type="match status" value="1"/>
</dbReference>
<evidence type="ECO:0000259" key="3">
    <source>
        <dbReference type="Pfam" id="PF03364"/>
    </source>
</evidence>
<dbReference type="PANTHER" id="PTHR12901:SF10">
    <property type="entry name" value="COENZYME Q-BINDING PROTEIN COQ10, MITOCHONDRIAL"/>
    <property type="match status" value="1"/>
</dbReference>
<gene>
    <name evidence="4" type="ORF">BECKFW1821A_GA0114235_102024</name>
    <name evidence="5" type="ORF">BECKFW1821B_GA0114236_104727</name>
</gene>
<keyword evidence="2" id="KW-1277">Toxin-antitoxin system</keyword>
<reference evidence="4" key="1">
    <citation type="submission" date="2019-02" db="EMBL/GenBank/DDBJ databases">
        <authorList>
            <person name="Gruber-Vodicka R. H."/>
            <person name="Seah K. B. B."/>
        </authorList>
    </citation>
    <scope>NUCLEOTIDE SEQUENCE</scope>
    <source>
        <strain evidence="5">BECK_BZ106</strain>
        <strain evidence="4">BECK_BZ15</strain>
    </source>
</reference>
<dbReference type="InterPro" id="IPR044996">
    <property type="entry name" value="COQ10-like"/>
</dbReference>
<name>A0A450S9G9_9GAMM</name>
<dbReference type="SUPFAM" id="SSF55961">
    <property type="entry name" value="Bet v1-like"/>
    <property type="match status" value="1"/>
</dbReference>
<organism evidence="4">
    <name type="scientific">Candidatus Kentrum sp. FW</name>
    <dbReference type="NCBI Taxonomy" id="2126338"/>
    <lineage>
        <taxon>Bacteria</taxon>
        <taxon>Pseudomonadati</taxon>
        <taxon>Pseudomonadota</taxon>
        <taxon>Gammaproteobacteria</taxon>
        <taxon>Candidatus Kentrum</taxon>
    </lineage>
</organism>
<comment type="similarity">
    <text evidence="1">Belongs to the ribosome association toxin RatA family.</text>
</comment>
<dbReference type="Gene3D" id="3.30.530.20">
    <property type="match status" value="1"/>
</dbReference>
<dbReference type="AlphaFoldDB" id="A0A450S9G9"/>
<dbReference type="GO" id="GO:0045333">
    <property type="term" value="P:cellular respiration"/>
    <property type="evidence" value="ECO:0007669"/>
    <property type="project" value="InterPro"/>
</dbReference>
<dbReference type="EMBL" id="CAADEW010000020">
    <property type="protein sequence ID" value="VFJ48605.1"/>
    <property type="molecule type" value="Genomic_DNA"/>
</dbReference>
<accession>A0A450S9G9</accession>
<dbReference type="EMBL" id="CAADFD010000047">
    <property type="protein sequence ID" value="VFJ59417.1"/>
    <property type="molecule type" value="Genomic_DNA"/>
</dbReference>
<proteinExistence type="inferred from homology"/>
<evidence type="ECO:0000256" key="2">
    <source>
        <dbReference type="ARBA" id="ARBA00022649"/>
    </source>
</evidence>
<dbReference type="InterPro" id="IPR023393">
    <property type="entry name" value="START-like_dom_sf"/>
</dbReference>
<evidence type="ECO:0000256" key="1">
    <source>
        <dbReference type="ARBA" id="ARBA00008918"/>
    </source>
</evidence>
<evidence type="ECO:0000313" key="4">
    <source>
        <dbReference type="EMBL" id="VFJ48605.1"/>
    </source>
</evidence>